<reference evidence="2 3" key="1">
    <citation type="submission" date="2016-01" db="EMBL/GenBank/DDBJ databases">
        <title>The new phylogeny of the genus Mycobacterium.</title>
        <authorList>
            <person name="Tarcisio F."/>
            <person name="Conor M."/>
            <person name="Antonella G."/>
            <person name="Elisabetta G."/>
            <person name="Giulia F.S."/>
            <person name="Sara T."/>
            <person name="Anna F."/>
            <person name="Clotilde B."/>
            <person name="Roberto B."/>
            <person name="Veronica D.S."/>
            <person name="Fabio R."/>
            <person name="Monica P."/>
            <person name="Olivier J."/>
            <person name="Enrico T."/>
            <person name="Nicola S."/>
        </authorList>
    </citation>
    <scope>NUCLEOTIDE SEQUENCE [LARGE SCALE GENOMIC DNA]</scope>
    <source>
        <strain evidence="2 3">DSM 44179</strain>
    </source>
</reference>
<dbReference type="AlphaFoldDB" id="A0A1X1R8A7"/>
<sequence length="205" mass="21338">MGRFSRRAAAALLCGGLLLAGCSAGPKDVDNATEPAPAAEAAADGCAYTDAPLLTLPPRGPGEPTLELPQPRGWERNTTMDSETVRGVIVNTGMRADDFTPNAVVTLVDMTAKSPTPQQVIDIELAELSSNGVAVETADTMLVCGHPAMTVGYTLESRPVNAVIVGVAHEGKTFSAVVTMQTADPTNADYVADMDTILSGFRVSY</sequence>
<dbReference type="RefSeq" id="WP_085097814.1">
    <property type="nucleotide sequence ID" value="NZ_AP022603.1"/>
</dbReference>
<dbReference type="STRING" id="1793.AWC04_14430"/>
<name>A0A1X1R8A7_MYCFA</name>
<evidence type="ECO:0000313" key="3">
    <source>
        <dbReference type="Proteomes" id="UP000193484"/>
    </source>
</evidence>
<protein>
    <submittedName>
        <fullName evidence="2">Uncharacterized protein</fullName>
    </submittedName>
</protein>
<dbReference type="InterPro" id="IPR019674">
    <property type="entry name" value="Lipoprotein_LpqN/LpqT-like"/>
</dbReference>
<dbReference type="EMBL" id="LQOJ01000047">
    <property type="protein sequence ID" value="ORV01178.1"/>
    <property type="molecule type" value="Genomic_DNA"/>
</dbReference>
<dbReference type="Gene3D" id="3.40.1000.10">
    <property type="entry name" value="Mog1/PsbP, alpha/beta/alpha sandwich"/>
    <property type="match status" value="1"/>
</dbReference>
<keyword evidence="3" id="KW-1185">Reference proteome</keyword>
<dbReference type="Proteomes" id="UP000193484">
    <property type="component" value="Unassembled WGS sequence"/>
</dbReference>
<keyword evidence="1" id="KW-0732">Signal</keyword>
<comment type="caution">
    <text evidence="2">The sequence shown here is derived from an EMBL/GenBank/DDBJ whole genome shotgun (WGS) entry which is preliminary data.</text>
</comment>
<dbReference type="Pfam" id="PF10738">
    <property type="entry name" value="Lpp-LpqN"/>
    <property type="match status" value="1"/>
</dbReference>
<gene>
    <name evidence="2" type="ORF">AWC04_14430</name>
</gene>
<accession>A0A1X1R8A7</accession>
<evidence type="ECO:0000313" key="2">
    <source>
        <dbReference type="EMBL" id="ORV01178.1"/>
    </source>
</evidence>
<evidence type="ECO:0000256" key="1">
    <source>
        <dbReference type="ARBA" id="ARBA00022729"/>
    </source>
</evidence>
<organism evidence="2 3">
    <name type="scientific">Mycolicibacterium fallax</name>
    <name type="common">Mycobacterium fallax</name>
    <dbReference type="NCBI Taxonomy" id="1793"/>
    <lineage>
        <taxon>Bacteria</taxon>
        <taxon>Bacillati</taxon>
        <taxon>Actinomycetota</taxon>
        <taxon>Actinomycetes</taxon>
        <taxon>Mycobacteriales</taxon>
        <taxon>Mycobacteriaceae</taxon>
        <taxon>Mycolicibacterium</taxon>
    </lineage>
</organism>
<proteinExistence type="predicted"/>
<dbReference type="PROSITE" id="PS51257">
    <property type="entry name" value="PROKAR_LIPOPROTEIN"/>
    <property type="match status" value="1"/>
</dbReference>